<reference evidence="7" key="1">
    <citation type="submission" date="2016-06" db="UniProtKB">
        <authorList>
            <consortium name="WormBaseParasite"/>
        </authorList>
    </citation>
    <scope>IDENTIFICATION</scope>
</reference>
<dbReference type="Proteomes" id="UP000270296">
    <property type="component" value="Unassembled WGS sequence"/>
</dbReference>
<protein>
    <submittedName>
        <fullName evidence="7">Molecular chaperone HtpG</fullName>
    </submittedName>
</protein>
<evidence type="ECO:0000256" key="3">
    <source>
        <dbReference type="ARBA" id="ARBA00022840"/>
    </source>
</evidence>
<dbReference type="WBParaSite" id="SBAD_0000452901-mRNA-1">
    <property type="protein sequence ID" value="SBAD_0000452901-mRNA-1"/>
    <property type="gene ID" value="SBAD_0000452901"/>
</dbReference>
<sequence length="324" mass="36647">MLLDIVAKSLYSEKEVFVRELISNACDALEKLRYFLNTSSEKADFSSPMEIRIDTNKLDRTIIIEDTGVGMTREELIDNLGTIAKSGTANLVKELRDKGEISSLDNVIGQFGVGFYSSFIVADKIEVYTKSYKPEAQGYCWTSSGDGFYEVTEADIAKNGTKIILHLKSGDAAEFADEQTVKEIINKYSSFIGFPIVLNGKRINTVEAIWILDPKSITDKMHADFYNFISHTKDDKPYYTYHFKTDAPLNISALLYTPETGPSLFMRTQDMHSSVSLYSRRVLIQPNTKDILPPWLRFLRGVIDSEDVPLNLSRELLQKTSVIR</sequence>
<dbReference type="Gene3D" id="3.30.565.10">
    <property type="entry name" value="Histidine kinase-like ATPase, C-terminal domain"/>
    <property type="match status" value="1"/>
</dbReference>
<evidence type="ECO:0000256" key="1">
    <source>
        <dbReference type="ARBA" id="ARBA00008239"/>
    </source>
</evidence>
<dbReference type="Pfam" id="PF00183">
    <property type="entry name" value="HSP90"/>
    <property type="match status" value="1"/>
</dbReference>
<name>A0A183IL43_9BILA</name>
<proteinExistence type="inferred from homology"/>
<dbReference type="GO" id="GO:0140662">
    <property type="term" value="F:ATP-dependent protein folding chaperone"/>
    <property type="evidence" value="ECO:0007669"/>
    <property type="project" value="InterPro"/>
</dbReference>
<evidence type="ECO:0000313" key="6">
    <source>
        <dbReference type="Proteomes" id="UP000270296"/>
    </source>
</evidence>
<dbReference type="CDD" id="cd16927">
    <property type="entry name" value="HATPase_Hsp90-like"/>
    <property type="match status" value="1"/>
</dbReference>
<evidence type="ECO:0000313" key="5">
    <source>
        <dbReference type="EMBL" id="VDP04075.1"/>
    </source>
</evidence>
<dbReference type="SUPFAM" id="SSF54211">
    <property type="entry name" value="Ribosomal protein S5 domain 2-like"/>
    <property type="match status" value="1"/>
</dbReference>
<dbReference type="NCBIfam" id="NF003555">
    <property type="entry name" value="PRK05218.1"/>
    <property type="match status" value="1"/>
</dbReference>
<keyword evidence="6" id="KW-1185">Reference proteome</keyword>
<dbReference type="InterPro" id="IPR020568">
    <property type="entry name" value="Ribosomal_Su5_D2-typ_SF"/>
</dbReference>
<keyword evidence="2" id="KW-0547">Nucleotide-binding</keyword>
<keyword evidence="4" id="KW-0143">Chaperone</keyword>
<reference evidence="5 6" key="2">
    <citation type="submission" date="2018-11" db="EMBL/GenBank/DDBJ databases">
        <authorList>
            <consortium name="Pathogen Informatics"/>
        </authorList>
    </citation>
    <scope>NUCLEOTIDE SEQUENCE [LARGE SCALE GENOMIC DNA]</scope>
</reference>
<dbReference type="PRINTS" id="PR00775">
    <property type="entry name" value="HEATSHOCK90"/>
</dbReference>
<dbReference type="Pfam" id="PF13589">
    <property type="entry name" value="HATPase_c_3"/>
    <property type="match status" value="1"/>
</dbReference>
<evidence type="ECO:0000256" key="2">
    <source>
        <dbReference type="ARBA" id="ARBA00022741"/>
    </source>
</evidence>
<evidence type="ECO:0000256" key="4">
    <source>
        <dbReference type="ARBA" id="ARBA00023186"/>
    </source>
</evidence>
<dbReference type="InterPro" id="IPR036890">
    <property type="entry name" value="HATPase_C_sf"/>
</dbReference>
<comment type="similarity">
    <text evidence="1">Belongs to the heat shock protein 90 family.</text>
</comment>
<dbReference type="SUPFAM" id="SSF55874">
    <property type="entry name" value="ATPase domain of HSP90 chaperone/DNA topoisomerase II/histidine kinase"/>
    <property type="match status" value="1"/>
</dbReference>
<dbReference type="GO" id="GO:0051082">
    <property type="term" value="F:unfolded protein binding"/>
    <property type="evidence" value="ECO:0007669"/>
    <property type="project" value="InterPro"/>
</dbReference>
<organism evidence="7">
    <name type="scientific">Soboliphyme baturini</name>
    <dbReference type="NCBI Taxonomy" id="241478"/>
    <lineage>
        <taxon>Eukaryota</taxon>
        <taxon>Metazoa</taxon>
        <taxon>Ecdysozoa</taxon>
        <taxon>Nematoda</taxon>
        <taxon>Enoplea</taxon>
        <taxon>Dorylaimia</taxon>
        <taxon>Dioctophymatida</taxon>
        <taxon>Dioctophymatoidea</taxon>
        <taxon>Soboliphymatidae</taxon>
        <taxon>Soboliphyme</taxon>
    </lineage>
</organism>
<dbReference type="AlphaFoldDB" id="A0A183IL43"/>
<dbReference type="Gene3D" id="3.30.230.80">
    <property type="match status" value="1"/>
</dbReference>
<evidence type="ECO:0000313" key="7">
    <source>
        <dbReference type="WBParaSite" id="SBAD_0000452901-mRNA-1"/>
    </source>
</evidence>
<dbReference type="GO" id="GO:0005524">
    <property type="term" value="F:ATP binding"/>
    <property type="evidence" value="ECO:0007669"/>
    <property type="project" value="UniProtKB-KW"/>
</dbReference>
<dbReference type="EMBL" id="UZAM01008263">
    <property type="protein sequence ID" value="VDP04075.1"/>
    <property type="molecule type" value="Genomic_DNA"/>
</dbReference>
<dbReference type="OrthoDB" id="28737at2759"/>
<dbReference type="PANTHER" id="PTHR11528">
    <property type="entry name" value="HEAT SHOCK PROTEIN 90 FAMILY MEMBER"/>
    <property type="match status" value="1"/>
</dbReference>
<gene>
    <name evidence="5" type="ORF">SBAD_LOCUS4339</name>
</gene>
<dbReference type="GO" id="GO:0016887">
    <property type="term" value="F:ATP hydrolysis activity"/>
    <property type="evidence" value="ECO:0007669"/>
    <property type="project" value="InterPro"/>
</dbReference>
<keyword evidence="3" id="KW-0067">ATP-binding</keyword>
<dbReference type="InterPro" id="IPR001404">
    <property type="entry name" value="Hsp90_fam"/>
</dbReference>
<dbReference type="InterPro" id="IPR020575">
    <property type="entry name" value="Hsp90_N"/>
</dbReference>
<accession>A0A183IL43</accession>